<evidence type="ECO:0000313" key="3">
    <source>
        <dbReference type="Proteomes" id="UP001162060"/>
    </source>
</evidence>
<evidence type="ECO:0000313" key="2">
    <source>
        <dbReference type="EMBL" id="CAK7925204.1"/>
    </source>
</evidence>
<gene>
    <name evidence="2" type="ORF">PM001_LOCUS10354</name>
</gene>
<feature type="compositionally biased region" description="Low complexity" evidence="1">
    <location>
        <begin position="55"/>
        <end position="76"/>
    </location>
</feature>
<dbReference type="Proteomes" id="UP001162060">
    <property type="component" value="Unassembled WGS sequence"/>
</dbReference>
<feature type="region of interest" description="Disordered" evidence="1">
    <location>
        <begin position="55"/>
        <end position="80"/>
    </location>
</feature>
<proteinExistence type="predicted"/>
<protein>
    <submittedName>
        <fullName evidence="2">Uncharacterized protein</fullName>
    </submittedName>
</protein>
<reference evidence="2" key="1">
    <citation type="submission" date="2024-01" db="EMBL/GenBank/DDBJ databases">
        <authorList>
            <person name="Webb A."/>
        </authorList>
    </citation>
    <scope>NUCLEOTIDE SEQUENCE</scope>
    <source>
        <strain evidence="2">Pm1</strain>
    </source>
</reference>
<sequence length="133" mass="14654">MQMHHSAMPRLNCYNLNKCGIRRGMSVQELKYLTAQRQRREFWARMSTLQLAVATDDTSTYSPRSTRSSSSSSLSASPPPCYYRDGGACYSEIYGCAPLSNRQGLASDKMYVTRGGQVISLLAGVVNAPSDDV</sequence>
<dbReference type="EMBL" id="CAKLBY020000086">
    <property type="protein sequence ID" value="CAK7925204.1"/>
    <property type="molecule type" value="Genomic_DNA"/>
</dbReference>
<comment type="caution">
    <text evidence="2">The sequence shown here is derived from an EMBL/GenBank/DDBJ whole genome shotgun (WGS) entry which is preliminary data.</text>
</comment>
<organism evidence="2 3">
    <name type="scientific">Peronospora matthiolae</name>
    <dbReference type="NCBI Taxonomy" id="2874970"/>
    <lineage>
        <taxon>Eukaryota</taxon>
        <taxon>Sar</taxon>
        <taxon>Stramenopiles</taxon>
        <taxon>Oomycota</taxon>
        <taxon>Peronosporomycetes</taxon>
        <taxon>Peronosporales</taxon>
        <taxon>Peronosporaceae</taxon>
        <taxon>Peronospora</taxon>
    </lineage>
</organism>
<accession>A0AAV1TS01</accession>
<dbReference type="AlphaFoldDB" id="A0AAV1TS01"/>
<evidence type="ECO:0000256" key="1">
    <source>
        <dbReference type="SAM" id="MobiDB-lite"/>
    </source>
</evidence>
<name>A0AAV1TS01_9STRA</name>